<name>A0A0G1DK27_9BACT</name>
<dbReference type="Proteomes" id="UP000033867">
    <property type="component" value="Unassembled WGS sequence"/>
</dbReference>
<dbReference type="EMBL" id="LCEK01000034">
    <property type="protein sequence ID" value="KKS71211.1"/>
    <property type="molecule type" value="Genomic_DNA"/>
</dbReference>
<dbReference type="AlphaFoldDB" id="A0A0G1DK27"/>
<proteinExistence type="predicted"/>
<evidence type="ECO:0000313" key="2">
    <source>
        <dbReference type="EMBL" id="KKS71211.1"/>
    </source>
</evidence>
<keyword evidence="1" id="KW-0472">Membrane</keyword>
<gene>
    <name evidence="2" type="ORF">UV42_C0034G0006</name>
</gene>
<organism evidence="2 3">
    <name type="scientific">Candidatus Magasanikbacteria bacterium GW2011_GWE2_42_7</name>
    <dbReference type="NCBI Taxonomy" id="1619052"/>
    <lineage>
        <taxon>Bacteria</taxon>
        <taxon>Candidatus Magasanikiibacteriota</taxon>
    </lineage>
</organism>
<keyword evidence="1" id="KW-0812">Transmembrane</keyword>
<keyword evidence="1" id="KW-1133">Transmembrane helix</keyword>
<sequence>MAIFLARRVAVSLAHSHLIVLTVMYRQIGESPQKKQNPGGGGAGIAPSQVPPPFIEVYDEDLVLLPGQSGIATKSTSLGPITLSVPVGAVTERTTFHIGEEITTSDTVLPEGFFPVNGAVYTIDAKTDNQEPAHTFLKPLRIMFPLAPDVQDLTHLSVYWQDDVSQSWQRVPGVAFAQYGAALEVSHLTTFVVLRGEDPAPIEEPLIPVTDIPPPEYIPVWTTDTDTQADLTEENSIDITFDAPQFEESGTVDVTFVFPVTSTTNVIVTYEIVNQQGDVMYTQQEELTVNKDQSYSKSFSDLGLPVGEYTLNVTTQYGDTTSTVYGSSQMFYIVENKQTNNVSSYGPWGWIISILIGIIVVWVIKRMEGKSDV</sequence>
<comment type="caution">
    <text evidence="2">The sequence shown here is derived from an EMBL/GenBank/DDBJ whole genome shotgun (WGS) entry which is preliminary data.</text>
</comment>
<reference evidence="2 3" key="1">
    <citation type="journal article" date="2015" name="Nature">
        <title>rRNA introns, odd ribosomes, and small enigmatic genomes across a large radiation of phyla.</title>
        <authorList>
            <person name="Brown C.T."/>
            <person name="Hug L.A."/>
            <person name="Thomas B.C."/>
            <person name="Sharon I."/>
            <person name="Castelle C.J."/>
            <person name="Singh A."/>
            <person name="Wilkins M.J."/>
            <person name="Williams K.H."/>
            <person name="Banfield J.F."/>
        </authorList>
    </citation>
    <scope>NUCLEOTIDE SEQUENCE [LARGE SCALE GENOMIC DNA]</scope>
</reference>
<evidence type="ECO:0000313" key="3">
    <source>
        <dbReference type="Proteomes" id="UP000033867"/>
    </source>
</evidence>
<evidence type="ECO:0008006" key="4">
    <source>
        <dbReference type="Google" id="ProtNLM"/>
    </source>
</evidence>
<feature type="transmembrane region" description="Helical" evidence="1">
    <location>
        <begin position="345"/>
        <end position="364"/>
    </location>
</feature>
<evidence type="ECO:0000256" key="1">
    <source>
        <dbReference type="SAM" id="Phobius"/>
    </source>
</evidence>
<protein>
    <recommendedName>
        <fullName evidence="4">ZU5 domain-containing protein</fullName>
    </recommendedName>
</protein>
<accession>A0A0G1DK27</accession>